<feature type="chain" id="PRO_5046403308" description="DUF1440 domain-containing protein" evidence="2">
    <location>
        <begin position="28"/>
        <end position="155"/>
    </location>
</feature>
<evidence type="ECO:0000313" key="3">
    <source>
        <dbReference type="EMBL" id="NHZ33253.1"/>
    </source>
</evidence>
<reference evidence="3 4" key="1">
    <citation type="submission" date="2019-09" db="EMBL/GenBank/DDBJ databases">
        <title>Taxonomy of Antarctic Massilia spp.: description of Massilia rubra sp. nov., Massilia aquatica sp. nov., Massilia mucilaginosa sp. nov., Massilia frigida sp. nov. isolated from streams, lakes and regoliths.</title>
        <authorList>
            <person name="Holochova P."/>
            <person name="Sedlacek I."/>
            <person name="Kralova S."/>
            <person name="Maslanova I."/>
            <person name="Busse H.-J."/>
            <person name="Stankova E."/>
            <person name="Vrbovska V."/>
            <person name="Kovarovic V."/>
            <person name="Bartak M."/>
            <person name="Svec P."/>
            <person name="Pantucek R."/>
        </authorList>
    </citation>
    <scope>NUCLEOTIDE SEQUENCE [LARGE SCALE GENOMIC DNA]</scope>
    <source>
        <strain evidence="3 4">CCM 8692</strain>
    </source>
</reference>
<dbReference type="RefSeq" id="WP_167222720.1">
    <property type="nucleotide sequence ID" value="NZ_VUYU01000003.1"/>
</dbReference>
<feature type="signal peptide" evidence="2">
    <location>
        <begin position="1"/>
        <end position="27"/>
    </location>
</feature>
<protein>
    <recommendedName>
        <fullName evidence="5">DUF1440 domain-containing protein</fullName>
    </recommendedName>
</protein>
<keyword evidence="1" id="KW-1133">Transmembrane helix</keyword>
<evidence type="ECO:0008006" key="5">
    <source>
        <dbReference type="Google" id="ProtNLM"/>
    </source>
</evidence>
<accession>A0ABX0LEK9</accession>
<comment type="caution">
    <text evidence="3">The sequence shown here is derived from an EMBL/GenBank/DDBJ whole genome shotgun (WGS) entry which is preliminary data.</text>
</comment>
<name>A0ABX0LEK9_9BURK</name>
<feature type="transmembrane region" description="Helical" evidence="1">
    <location>
        <begin position="65"/>
        <end position="85"/>
    </location>
</feature>
<organism evidence="3 4">
    <name type="scientific">Massilia rubra</name>
    <dbReference type="NCBI Taxonomy" id="2607910"/>
    <lineage>
        <taxon>Bacteria</taxon>
        <taxon>Pseudomonadati</taxon>
        <taxon>Pseudomonadota</taxon>
        <taxon>Betaproteobacteria</taxon>
        <taxon>Burkholderiales</taxon>
        <taxon>Oxalobacteraceae</taxon>
        <taxon>Telluria group</taxon>
        <taxon>Massilia</taxon>
    </lineage>
</organism>
<dbReference type="Proteomes" id="UP000785613">
    <property type="component" value="Unassembled WGS sequence"/>
</dbReference>
<feature type="transmembrane region" description="Helical" evidence="1">
    <location>
        <begin position="97"/>
        <end position="114"/>
    </location>
</feature>
<evidence type="ECO:0000313" key="4">
    <source>
        <dbReference type="Proteomes" id="UP000785613"/>
    </source>
</evidence>
<keyword evidence="1" id="KW-0812">Transmembrane</keyword>
<keyword evidence="2" id="KW-0732">Signal</keyword>
<sequence>MDTWKSATRRGLVSGASASLLSSAALAALGKATDDSAYGPTNAVSHWLWGDKAARRDGPSLRYTVSGYLIHHASATFWAVLFERLLKRQLDKQDPAVTLPAAAAASALACFVDYRITPDRLKPGFEQRLSRPSLALVYGAFGLGLALGALLNRRD</sequence>
<feature type="transmembrane region" description="Helical" evidence="1">
    <location>
        <begin position="134"/>
        <end position="151"/>
    </location>
</feature>
<keyword evidence="1" id="KW-0472">Membrane</keyword>
<gene>
    <name evidence="3" type="ORF">F0185_06580</name>
</gene>
<dbReference type="EMBL" id="VUYU01000003">
    <property type="protein sequence ID" value="NHZ33253.1"/>
    <property type="molecule type" value="Genomic_DNA"/>
</dbReference>
<keyword evidence="4" id="KW-1185">Reference proteome</keyword>
<evidence type="ECO:0000256" key="1">
    <source>
        <dbReference type="SAM" id="Phobius"/>
    </source>
</evidence>
<evidence type="ECO:0000256" key="2">
    <source>
        <dbReference type="SAM" id="SignalP"/>
    </source>
</evidence>
<proteinExistence type="predicted"/>